<evidence type="ECO:0008006" key="3">
    <source>
        <dbReference type="Google" id="ProtNLM"/>
    </source>
</evidence>
<sequence length="154" mass="17239">MKIATASDHAGYELKKGITAYLSEKGIKYEDFGCGPDEKVDYVDYAEKAAERVSSGEYDRAILVCGTGLGMAIVANKHKGIRATSCLDDYTAEMSRKHNDSNCLTLGARIVPLDEGLNIVRIWLETEFEGERHQKRIDKIFDIEARNFKSGREE</sequence>
<evidence type="ECO:0000256" key="1">
    <source>
        <dbReference type="ARBA" id="ARBA00023235"/>
    </source>
</evidence>
<dbReference type="InterPro" id="IPR004785">
    <property type="entry name" value="RpiB"/>
</dbReference>
<dbReference type="InterPro" id="IPR036569">
    <property type="entry name" value="RpiB_LacA_LacB_sf"/>
</dbReference>
<proteinExistence type="predicted"/>
<dbReference type="PANTHER" id="PTHR30345:SF0">
    <property type="entry name" value="DNA DAMAGE-REPAIR_TOLERATION PROTEIN DRT102"/>
    <property type="match status" value="1"/>
</dbReference>
<dbReference type="EMBL" id="LAZR01000439">
    <property type="protein sequence ID" value="KKN68833.1"/>
    <property type="molecule type" value="Genomic_DNA"/>
</dbReference>
<keyword evidence="1" id="KW-0413">Isomerase</keyword>
<dbReference type="PANTHER" id="PTHR30345">
    <property type="entry name" value="RIBOSE-5-PHOSPHATE ISOMERASE B"/>
    <property type="match status" value="1"/>
</dbReference>
<organism evidence="2">
    <name type="scientific">marine sediment metagenome</name>
    <dbReference type="NCBI Taxonomy" id="412755"/>
    <lineage>
        <taxon>unclassified sequences</taxon>
        <taxon>metagenomes</taxon>
        <taxon>ecological metagenomes</taxon>
    </lineage>
</organism>
<reference evidence="2" key="1">
    <citation type="journal article" date="2015" name="Nature">
        <title>Complex archaea that bridge the gap between prokaryotes and eukaryotes.</title>
        <authorList>
            <person name="Spang A."/>
            <person name="Saw J.H."/>
            <person name="Jorgensen S.L."/>
            <person name="Zaremba-Niedzwiedzka K."/>
            <person name="Martijn J."/>
            <person name="Lind A.E."/>
            <person name="van Eijk R."/>
            <person name="Schleper C."/>
            <person name="Guy L."/>
            <person name="Ettema T.J."/>
        </authorList>
    </citation>
    <scope>NUCLEOTIDE SEQUENCE</scope>
</reference>
<dbReference type="NCBIfam" id="TIGR01120">
    <property type="entry name" value="rpiB"/>
    <property type="match status" value="1"/>
</dbReference>
<dbReference type="Pfam" id="PF02502">
    <property type="entry name" value="LacAB_rpiB"/>
    <property type="match status" value="1"/>
</dbReference>
<dbReference type="SUPFAM" id="SSF89623">
    <property type="entry name" value="Ribose/Galactose isomerase RpiB/AlsB"/>
    <property type="match status" value="1"/>
</dbReference>
<dbReference type="Gene3D" id="3.40.1400.10">
    <property type="entry name" value="Sugar-phosphate isomerase, RpiB/LacA/LacB"/>
    <property type="match status" value="1"/>
</dbReference>
<protein>
    <recommendedName>
        <fullName evidence="3">Ribose 5-phosphate isomerase B</fullName>
    </recommendedName>
</protein>
<gene>
    <name evidence="2" type="ORF">LCGC14_0447700</name>
</gene>
<dbReference type="NCBIfam" id="NF004051">
    <property type="entry name" value="PRK05571.1"/>
    <property type="match status" value="1"/>
</dbReference>
<dbReference type="GO" id="GO:0004751">
    <property type="term" value="F:ribose-5-phosphate isomerase activity"/>
    <property type="evidence" value="ECO:0007669"/>
    <property type="project" value="TreeGrafter"/>
</dbReference>
<comment type="caution">
    <text evidence="2">The sequence shown here is derived from an EMBL/GenBank/DDBJ whole genome shotgun (WGS) entry which is preliminary data.</text>
</comment>
<dbReference type="NCBIfam" id="TIGR00689">
    <property type="entry name" value="rpiB_lacA_lacB"/>
    <property type="match status" value="1"/>
</dbReference>
<evidence type="ECO:0000313" key="2">
    <source>
        <dbReference type="EMBL" id="KKN68833.1"/>
    </source>
</evidence>
<dbReference type="GO" id="GO:0019316">
    <property type="term" value="P:D-allose catabolic process"/>
    <property type="evidence" value="ECO:0007669"/>
    <property type="project" value="TreeGrafter"/>
</dbReference>
<dbReference type="AlphaFoldDB" id="A0A0F9VSY2"/>
<dbReference type="PIRSF" id="PIRSF005384">
    <property type="entry name" value="RpiB_LacA_B"/>
    <property type="match status" value="1"/>
</dbReference>
<name>A0A0F9VSY2_9ZZZZ</name>
<dbReference type="GO" id="GO:0009052">
    <property type="term" value="P:pentose-phosphate shunt, non-oxidative branch"/>
    <property type="evidence" value="ECO:0007669"/>
    <property type="project" value="TreeGrafter"/>
</dbReference>
<dbReference type="InterPro" id="IPR003500">
    <property type="entry name" value="RpiB_LacA_LacB"/>
</dbReference>
<accession>A0A0F9VSY2</accession>